<dbReference type="GO" id="GO:0016020">
    <property type="term" value="C:membrane"/>
    <property type="evidence" value="ECO:0007669"/>
    <property type="project" value="InterPro"/>
</dbReference>
<proteinExistence type="predicted"/>
<feature type="transmembrane region" description="Helical" evidence="1">
    <location>
        <begin position="47"/>
        <end position="67"/>
    </location>
</feature>
<dbReference type="Pfam" id="PF07155">
    <property type="entry name" value="ECF-ribofla_trS"/>
    <property type="match status" value="1"/>
</dbReference>
<dbReference type="AlphaFoldDB" id="A0A0B3WWE6"/>
<keyword evidence="1" id="KW-0812">Transmembrane</keyword>
<sequence length="162" mass="18860">MSRKIAYSGILLALNIILLILVNIIPMNTLFLLGLASLPIAIVIMEYGPKAGILFYIGSVLLSFMIMVNKAQWILYVFTFGIYGLVKYIIEKDRSFVQEYLLKLLVANILIILAYIILKGFVYIPINIFFILIFEISFIIYDFVYSQFIDFYNDKLRRFVKR</sequence>
<organism evidence="2 3">
    <name type="scientific">Terrisporobacter othiniensis</name>
    <dbReference type="NCBI Taxonomy" id="1577792"/>
    <lineage>
        <taxon>Bacteria</taxon>
        <taxon>Bacillati</taxon>
        <taxon>Bacillota</taxon>
        <taxon>Clostridia</taxon>
        <taxon>Peptostreptococcales</taxon>
        <taxon>Peptostreptococcaceae</taxon>
        <taxon>Terrisporobacter</taxon>
    </lineage>
</organism>
<keyword evidence="1" id="KW-0472">Membrane</keyword>
<feature type="transmembrane region" description="Helical" evidence="1">
    <location>
        <begin position="6"/>
        <end position="35"/>
    </location>
</feature>
<keyword evidence="1" id="KW-1133">Transmembrane helix</keyword>
<dbReference type="RefSeq" id="WP_039677863.1">
    <property type="nucleotide sequence ID" value="NZ_JAWGXO010000017.1"/>
</dbReference>
<feature type="transmembrane region" description="Helical" evidence="1">
    <location>
        <begin position="102"/>
        <end position="122"/>
    </location>
</feature>
<feature type="transmembrane region" description="Helical" evidence="1">
    <location>
        <begin position="128"/>
        <end position="152"/>
    </location>
</feature>
<accession>A0A0B3WWE6</accession>
<dbReference type="Gene3D" id="1.10.1760.20">
    <property type="match status" value="1"/>
</dbReference>
<keyword evidence="3" id="KW-1185">Reference proteome</keyword>
<gene>
    <name evidence="2" type="ORF">QX51_00120</name>
</gene>
<dbReference type="OrthoDB" id="1708005at2"/>
<dbReference type="InterPro" id="IPR009825">
    <property type="entry name" value="ECF_substrate-spec-like"/>
</dbReference>
<dbReference type="EMBL" id="JWHR01000002">
    <property type="protein sequence ID" value="KHS58910.1"/>
    <property type="molecule type" value="Genomic_DNA"/>
</dbReference>
<comment type="caution">
    <text evidence="2">The sequence shown here is derived from an EMBL/GenBank/DDBJ whole genome shotgun (WGS) entry which is preliminary data.</text>
</comment>
<evidence type="ECO:0000256" key="1">
    <source>
        <dbReference type="SAM" id="Phobius"/>
    </source>
</evidence>
<reference evidence="2 3" key="1">
    <citation type="submission" date="2014-12" db="EMBL/GenBank/DDBJ databases">
        <title>Draft genome sequence of Terrisporobacter sp. 08-306576, isolated from the blood culture of a bacteremia patient.</title>
        <authorList>
            <person name="Lund L.C."/>
            <person name="Sydenham T.V."/>
            <person name="Hogh S.V."/>
            <person name="Skov M.N."/>
            <person name="Kemp M."/>
            <person name="Justesen U.S."/>
        </authorList>
    </citation>
    <scope>NUCLEOTIDE SEQUENCE [LARGE SCALE GENOMIC DNA]</scope>
    <source>
        <strain evidence="2 3">08-306576</strain>
    </source>
</reference>
<feature type="transmembrane region" description="Helical" evidence="1">
    <location>
        <begin position="73"/>
        <end position="90"/>
    </location>
</feature>
<evidence type="ECO:0000313" key="3">
    <source>
        <dbReference type="Proteomes" id="UP000031189"/>
    </source>
</evidence>
<protein>
    <submittedName>
        <fullName evidence="2">Membrane protein</fullName>
    </submittedName>
</protein>
<name>A0A0B3WWE6_9FIRM</name>
<dbReference type="STRING" id="1577792.QX51_00120"/>
<dbReference type="Proteomes" id="UP000031189">
    <property type="component" value="Unassembled WGS sequence"/>
</dbReference>
<evidence type="ECO:0000313" key="2">
    <source>
        <dbReference type="EMBL" id="KHS58910.1"/>
    </source>
</evidence>